<reference evidence="4 5" key="1">
    <citation type="submission" date="2023-03" db="EMBL/GenBank/DDBJ databases">
        <title>Bacillus Genome Sequencing.</title>
        <authorList>
            <person name="Dunlap C."/>
        </authorList>
    </citation>
    <scope>NUCLEOTIDE SEQUENCE [LARGE SCALE GENOMIC DNA]</scope>
    <source>
        <strain evidence="4 5">NRS-319</strain>
    </source>
</reference>
<dbReference type="InterPro" id="IPR001525">
    <property type="entry name" value="C5_MeTfrase"/>
</dbReference>
<evidence type="ECO:0000256" key="2">
    <source>
        <dbReference type="ARBA" id="ARBA00022679"/>
    </source>
</evidence>
<dbReference type="RefSeq" id="WP_309443572.1">
    <property type="nucleotide sequence ID" value="NZ_JARTIK010000058.1"/>
</dbReference>
<keyword evidence="1 4" id="KW-0489">Methyltransferase</keyword>
<keyword evidence="2" id="KW-0808">Transferase</keyword>
<organism evidence="4 5">
    <name type="scientific">Bacillus nitratireducens</name>
    <dbReference type="NCBI Taxonomy" id="2026193"/>
    <lineage>
        <taxon>Bacteria</taxon>
        <taxon>Bacillati</taxon>
        <taxon>Bacillota</taxon>
        <taxon>Bacilli</taxon>
        <taxon>Bacillales</taxon>
        <taxon>Bacillaceae</taxon>
        <taxon>Bacillus</taxon>
        <taxon>Bacillus cereus group</taxon>
    </lineage>
</organism>
<dbReference type="GO" id="GO:0008168">
    <property type="term" value="F:methyltransferase activity"/>
    <property type="evidence" value="ECO:0007669"/>
    <property type="project" value="UniProtKB-KW"/>
</dbReference>
<keyword evidence="5" id="KW-1185">Reference proteome</keyword>
<keyword evidence="3" id="KW-0680">Restriction system</keyword>
<gene>
    <name evidence="4" type="ORF">P9485_29910</name>
</gene>
<evidence type="ECO:0000256" key="1">
    <source>
        <dbReference type="ARBA" id="ARBA00022603"/>
    </source>
</evidence>
<dbReference type="SUPFAM" id="SSF53335">
    <property type="entry name" value="S-adenosyl-L-methionine-dependent methyltransferases"/>
    <property type="match status" value="1"/>
</dbReference>
<dbReference type="EMBL" id="JARTIK010000058">
    <property type="protein sequence ID" value="MED4681906.1"/>
    <property type="molecule type" value="Genomic_DNA"/>
</dbReference>
<protein>
    <submittedName>
        <fullName evidence="4">DNA cytosine methyltransferase</fullName>
    </submittedName>
</protein>
<dbReference type="Gene3D" id="3.90.120.10">
    <property type="entry name" value="DNA Methylase, subunit A, domain 2"/>
    <property type="match status" value="1"/>
</dbReference>
<accession>A0ABU6PM49</accession>
<proteinExistence type="predicted"/>
<sequence>MTRTGRVNKYSQTLLKSCITAIVTDDLELRGITPNEAWRLQGFPDEAFEAAQQVCSKKQLYNQAGNAIVLEGGKTF</sequence>
<dbReference type="GO" id="GO:0032259">
    <property type="term" value="P:methylation"/>
    <property type="evidence" value="ECO:0007669"/>
    <property type="project" value="UniProtKB-KW"/>
</dbReference>
<evidence type="ECO:0000313" key="5">
    <source>
        <dbReference type="Proteomes" id="UP001336122"/>
    </source>
</evidence>
<evidence type="ECO:0000313" key="4">
    <source>
        <dbReference type="EMBL" id="MED4681906.1"/>
    </source>
</evidence>
<dbReference type="InterPro" id="IPR029063">
    <property type="entry name" value="SAM-dependent_MTases_sf"/>
</dbReference>
<comment type="caution">
    <text evidence="4">The sequence shown here is derived from an EMBL/GenBank/DDBJ whole genome shotgun (WGS) entry which is preliminary data.</text>
</comment>
<dbReference type="Pfam" id="PF00145">
    <property type="entry name" value="DNA_methylase"/>
    <property type="match status" value="1"/>
</dbReference>
<name>A0ABU6PM49_9BACI</name>
<evidence type="ECO:0000256" key="3">
    <source>
        <dbReference type="ARBA" id="ARBA00022747"/>
    </source>
</evidence>
<dbReference type="Proteomes" id="UP001336122">
    <property type="component" value="Unassembled WGS sequence"/>
</dbReference>